<evidence type="ECO:0000256" key="1">
    <source>
        <dbReference type="ARBA" id="ARBA00012513"/>
    </source>
</evidence>
<evidence type="ECO:0000256" key="2">
    <source>
        <dbReference type="ARBA" id="ARBA00022527"/>
    </source>
</evidence>
<gene>
    <name evidence="10" type="ORF">TVAG_066370</name>
</gene>
<keyword evidence="2" id="KW-0723">Serine/threonine-protein kinase</keyword>
<dbReference type="PROSITE" id="PS50011">
    <property type="entry name" value="PROTEIN_KINASE_DOM"/>
    <property type="match status" value="1"/>
</dbReference>
<evidence type="ECO:0000256" key="6">
    <source>
        <dbReference type="ARBA" id="ARBA00022840"/>
    </source>
</evidence>
<organism evidence="10 11">
    <name type="scientific">Trichomonas vaginalis (strain ATCC PRA-98 / G3)</name>
    <dbReference type="NCBI Taxonomy" id="412133"/>
    <lineage>
        <taxon>Eukaryota</taxon>
        <taxon>Metamonada</taxon>
        <taxon>Parabasalia</taxon>
        <taxon>Trichomonadida</taxon>
        <taxon>Trichomonadidae</taxon>
        <taxon>Trichomonas</taxon>
    </lineage>
</organism>
<dbReference type="FunFam" id="3.30.200.20:FF:001348">
    <property type="entry name" value="CMGC family protein kinase"/>
    <property type="match status" value="1"/>
</dbReference>
<dbReference type="InParanoid" id="A2FFH0"/>
<proteinExistence type="predicted"/>
<evidence type="ECO:0000256" key="7">
    <source>
        <dbReference type="ARBA" id="ARBA00047899"/>
    </source>
</evidence>
<dbReference type="EMBL" id="DS113763">
    <property type="protein sequence ID" value="EAX96340.1"/>
    <property type="molecule type" value="Genomic_DNA"/>
</dbReference>
<dbReference type="VEuPathDB" id="TrichDB:TVAG_066370"/>
<accession>A2FFH0</accession>
<keyword evidence="3" id="KW-0808">Transferase</keyword>
<evidence type="ECO:0000256" key="5">
    <source>
        <dbReference type="ARBA" id="ARBA00022777"/>
    </source>
</evidence>
<evidence type="ECO:0000256" key="4">
    <source>
        <dbReference type="ARBA" id="ARBA00022741"/>
    </source>
</evidence>
<reference evidence="10" key="1">
    <citation type="submission" date="2006-10" db="EMBL/GenBank/DDBJ databases">
        <authorList>
            <person name="Amadeo P."/>
            <person name="Zhao Q."/>
            <person name="Wortman J."/>
            <person name="Fraser-Liggett C."/>
            <person name="Carlton J."/>
        </authorList>
    </citation>
    <scope>NUCLEOTIDE SEQUENCE</scope>
    <source>
        <strain evidence="10">G3</strain>
    </source>
</reference>
<dbReference type="OrthoDB" id="2649at2759"/>
<dbReference type="Proteomes" id="UP000001542">
    <property type="component" value="Unassembled WGS sequence"/>
</dbReference>
<evidence type="ECO:0000313" key="11">
    <source>
        <dbReference type="Proteomes" id="UP000001542"/>
    </source>
</evidence>
<reference evidence="10" key="2">
    <citation type="journal article" date="2007" name="Science">
        <title>Draft genome sequence of the sexually transmitted pathogen Trichomonas vaginalis.</title>
        <authorList>
            <person name="Carlton J.M."/>
            <person name="Hirt R.P."/>
            <person name="Silva J.C."/>
            <person name="Delcher A.L."/>
            <person name="Schatz M."/>
            <person name="Zhao Q."/>
            <person name="Wortman J.R."/>
            <person name="Bidwell S.L."/>
            <person name="Alsmark U.C.M."/>
            <person name="Besteiro S."/>
            <person name="Sicheritz-Ponten T."/>
            <person name="Noel C.J."/>
            <person name="Dacks J.B."/>
            <person name="Foster P.G."/>
            <person name="Simillion C."/>
            <person name="Van de Peer Y."/>
            <person name="Miranda-Saavedra D."/>
            <person name="Barton G.J."/>
            <person name="Westrop G.D."/>
            <person name="Mueller S."/>
            <person name="Dessi D."/>
            <person name="Fiori P.L."/>
            <person name="Ren Q."/>
            <person name="Paulsen I."/>
            <person name="Zhang H."/>
            <person name="Bastida-Corcuera F.D."/>
            <person name="Simoes-Barbosa A."/>
            <person name="Brown M.T."/>
            <person name="Hayes R.D."/>
            <person name="Mukherjee M."/>
            <person name="Okumura C.Y."/>
            <person name="Schneider R."/>
            <person name="Smith A.J."/>
            <person name="Vanacova S."/>
            <person name="Villalvazo M."/>
            <person name="Haas B.J."/>
            <person name="Pertea M."/>
            <person name="Feldblyum T.V."/>
            <person name="Utterback T.R."/>
            <person name="Shu C.L."/>
            <person name="Osoegawa K."/>
            <person name="de Jong P.J."/>
            <person name="Hrdy I."/>
            <person name="Horvathova L."/>
            <person name="Zubacova Z."/>
            <person name="Dolezal P."/>
            <person name="Malik S.B."/>
            <person name="Logsdon J.M. Jr."/>
            <person name="Henze K."/>
            <person name="Gupta A."/>
            <person name="Wang C.C."/>
            <person name="Dunne R.L."/>
            <person name="Upcroft J.A."/>
            <person name="Upcroft P."/>
            <person name="White O."/>
            <person name="Salzberg S.L."/>
            <person name="Tang P."/>
            <person name="Chiu C.-H."/>
            <person name="Lee Y.-S."/>
            <person name="Embley T.M."/>
            <person name="Coombs G.H."/>
            <person name="Mottram J.C."/>
            <person name="Tachezy J."/>
            <person name="Fraser-Liggett C.M."/>
            <person name="Johnson P.J."/>
        </authorList>
    </citation>
    <scope>NUCLEOTIDE SEQUENCE [LARGE SCALE GENOMIC DNA]</scope>
    <source>
        <strain evidence="10">G3</strain>
    </source>
</reference>
<dbReference type="RefSeq" id="XP_001309270.1">
    <property type="nucleotide sequence ID" value="XM_001309269.1"/>
</dbReference>
<dbReference type="PANTHER" id="PTHR47634:SF9">
    <property type="entry name" value="PROTEIN KINASE DOMAIN-CONTAINING PROTEIN-RELATED"/>
    <property type="match status" value="1"/>
</dbReference>
<dbReference type="FunCoup" id="A2FFH0">
    <property type="interactions" value="378"/>
</dbReference>
<protein>
    <recommendedName>
        <fullName evidence="1">non-specific serine/threonine protein kinase</fullName>
        <ecNumber evidence="1">2.7.11.1</ecNumber>
    </recommendedName>
</protein>
<dbReference type="GO" id="GO:0004674">
    <property type="term" value="F:protein serine/threonine kinase activity"/>
    <property type="evidence" value="ECO:0000318"/>
    <property type="project" value="GO_Central"/>
</dbReference>
<dbReference type="GO" id="GO:0005634">
    <property type="term" value="C:nucleus"/>
    <property type="evidence" value="ECO:0000318"/>
    <property type="project" value="GO_Central"/>
</dbReference>
<dbReference type="STRING" id="5722.A2FFH0"/>
<dbReference type="GO" id="GO:0005737">
    <property type="term" value="C:cytoplasm"/>
    <property type="evidence" value="ECO:0000318"/>
    <property type="project" value="GO_Central"/>
</dbReference>
<sequence length="406" mass="47366">MSTDDDITEEDFEEEIEDQCAVYCFGTEPNRTYSGIKMDKLDKLFDSDQDDGHIILRPNTVLHHRYQIKTMIGRGTFCLVWLAYDYLRCENVAIKVLKRLYDDNQDDSQFEDELLMNLYLSGLDDTSKQITHFYDVFYYEDHCCFVLELVSQNILTFINYFDDIYVPIPLKLIKKIVADTLKGLNFMHKNETIHTDLKPENVFAERPIFPYEPFSEDDTREVFNCLEDDESTINFKLGDFGNSCFADNILNDLIQTRQYRSPEVLLGLPYTSSADIWSLACMTFELATRHHLFDPVLSDSDKEETPKNRDLFDAVHLSMIESVLGQIPRDWARNGKLYPSLYNRHGELIATYHKQLPCLYNLLIKHGLNEQDAAELTEFLEPMLAIIPKQRPTAEQLLDSPWLYMV</sequence>
<dbReference type="GO" id="GO:0005524">
    <property type="term" value="F:ATP binding"/>
    <property type="evidence" value="ECO:0007669"/>
    <property type="project" value="UniProtKB-KW"/>
</dbReference>
<dbReference type="GO" id="GO:0035556">
    <property type="term" value="P:intracellular signal transduction"/>
    <property type="evidence" value="ECO:0000318"/>
    <property type="project" value="GO_Central"/>
</dbReference>
<dbReference type="PANTHER" id="PTHR47634">
    <property type="entry name" value="PROTEIN KINASE DOMAIN-CONTAINING PROTEIN-RELATED"/>
    <property type="match status" value="1"/>
</dbReference>
<keyword evidence="4" id="KW-0547">Nucleotide-binding</keyword>
<comment type="catalytic activity">
    <reaction evidence="7">
        <text>L-threonyl-[protein] + ATP = O-phospho-L-threonyl-[protein] + ADP + H(+)</text>
        <dbReference type="Rhea" id="RHEA:46608"/>
        <dbReference type="Rhea" id="RHEA-COMP:11060"/>
        <dbReference type="Rhea" id="RHEA-COMP:11605"/>
        <dbReference type="ChEBI" id="CHEBI:15378"/>
        <dbReference type="ChEBI" id="CHEBI:30013"/>
        <dbReference type="ChEBI" id="CHEBI:30616"/>
        <dbReference type="ChEBI" id="CHEBI:61977"/>
        <dbReference type="ChEBI" id="CHEBI:456216"/>
        <dbReference type="EC" id="2.7.11.1"/>
    </reaction>
</comment>
<dbReference type="SMR" id="A2FFH0"/>
<dbReference type="Gene3D" id="3.30.200.20">
    <property type="entry name" value="Phosphorylase Kinase, domain 1"/>
    <property type="match status" value="1"/>
</dbReference>
<dbReference type="InterPro" id="IPR011009">
    <property type="entry name" value="Kinase-like_dom_sf"/>
</dbReference>
<evidence type="ECO:0000256" key="8">
    <source>
        <dbReference type="ARBA" id="ARBA00048679"/>
    </source>
</evidence>
<evidence type="ECO:0000259" key="9">
    <source>
        <dbReference type="PROSITE" id="PS50011"/>
    </source>
</evidence>
<dbReference type="VEuPathDB" id="TrichDB:TVAGG3_0545210"/>
<evidence type="ECO:0000256" key="3">
    <source>
        <dbReference type="ARBA" id="ARBA00022679"/>
    </source>
</evidence>
<dbReference type="InterPro" id="IPR051334">
    <property type="entry name" value="SRPK"/>
</dbReference>
<evidence type="ECO:0000313" key="10">
    <source>
        <dbReference type="EMBL" id="EAX96340.1"/>
    </source>
</evidence>
<dbReference type="Gene3D" id="1.10.510.10">
    <property type="entry name" value="Transferase(Phosphotransferase) domain 1"/>
    <property type="match status" value="1"/>
</dbReference>
<name>A2FFH0_TRIV3</name>
<dbReference type="AlphaFoldDB" id="A2FFH0"/>
<dbReference type="Pfam" id="PF00069">
    <property type="entry name" value="Pkinase"/>
    <property type="match status" value="1"/>
</dbReference>
<feature type="domain" description="Protein kinase" evidence="9">
    <location>
        <begin position="66"/>
        <end position="403"/>
    </location>
</feature>
<keyword evidence="5 10" id="KW-0418">Kinase</keyword>
<comment type="catalytic activity">
    <reaction evidence="8">
        <text>L-seryl-[protein] + ATP = O-phospho-L-seryl-[protein] + ADP + H(+)</text>
        <dbReference type="Rhea" id="RHEA:17989"/>
        <dbReference type="Rhea" id="RHEA-COMP:9863"/>
        <dbReference type="Rhea" id="RHEA-COMP:11604"/>
        <dbReference type="ChEBI" id="CHEBI:15378"/>
        <dbReference type="ChEBI" id="CHEBI:29999"/>
        <dbReference type="ChEBI" id="CHEBI:30616"/>
        <dbReference type="ChEBI" id="CHEBI:83421"/>
        <dbReference type="ChEBI" id="CHEBI:456216"/>
        <dbReference type="EC" id="2.7.11.1"/>
    </reaction>
</comment>
<dbReference type="SMART" id="SM00220">
    <property type="entry name" value="S_TKc"/>
    <property type="match status" value="1"/>
</dbReference>
<keyword evidence="11" id="KW-1185">Reference proteome</keyword>
<dbReference type="EC" id="2.7.11.1" evidence="1"/>
<dbReference type="InterPro" id="IPR000719">
    <property type="entry name" value="Prot_kinase_dom"/>
</dbReference>
<dbReference type="KEGG" id="tva:4754110"/>
<dbReference type="SUPFAM" id="SSF56112">
    <property type="entry name" value="Protein kinase-like (PK-like)"/>
    <property type="match status" value="1"/>
</dbReference>
<keyword evidence="6" id="KW-0067">ATP-binding</keyword>
<dbReference type="eggNOG" id="KOG1290">
    <property type="taxonomic scope" value="Eukaryota"/>
</dbReference>